<dbReference type="InterPro" id="IPR029021">
    <property type="entry name" value="Prot-tyrosine_phosphatase-like"/>
</dbReference>
<dbReference type="EMBL" id="QMKO01003048">
    <property type="protein sequence ID" value="RTG81984.1"/>
    <property type="molecule type" value="Genomic_DNA"/>
</dbReference>
<dbReference type="STRING" id="6184.A0A430Q2U7"/>
<name>A0A430Q2U7_SCHBO</name>
<gene>
    <name evidence="3" type="ORF">DC041_0005593</name>
</gene>
<accession>A0A430Q2U7</accession>
<evidence type="ECO:0000256" key="1">
    <source>
        <dbReference type="ARBA" id="ARBA00007471"/>
    </source>
</evidence>
<dbReference type="PROSITE" id="PS51339">
    <property type="entry name" value="PPASE_MYOTUBULARIN"/>
    <property type="match status" value="2"/>
</dbReference>
<dbReference type="SUPFAM" id="SSF52799">
    <property type="entry name" value="(Phosphotyrosine protein) phosphatases II"/>
    <property type="match status" value="2"/>
</dbReference>
<evidence type="ECO:0000313" key="4">
    <source>
        <dbReference type="Proteomes" id="UP000290809"/>
    </source>
</evidence>
<evidence type="ECO:0000313" key="3">
    <source>
        <dbReference type="EMBL" id="RTG81984.1"/>
    </source>
</evidence>
<comment type="similarity">
    <text evidence="1">Belongs to the protein-tyrosine phosphatase family. Non-receptor class myotubularin subfamily.</text>
</comment>
<keyword evidence="4" id="KW-1185">Reference proteome</keyword>
<dbReference type="InterPro" id="IPR030564">
    <property type="entry name" value="Myotubularin"/>
</dbReference>
<dbReference type="AlphaFoldDB" id="A0A430Q2U7"/>
<dbReference type="InterPro" id="IPR010569">
    <property type="entry name" value="Myotubularin-like_Pase_dom"/>
</dbReference>
<dbReference type="Pfam" id="PF06602">
    <property type="entry name" value="Myotub-related"/>
    <property type="match status" value="1"/>
</dbReference>
<dbReference type="PANTHER" id="PTHR10807">
    <property type="entry name" value="MYOTUBULARIN-RELATED"/>
    <property type="match status" value="1"/>
</dbReference>
<sequence>MLSFEDVRVFTATQSLGSKRLTFGPHHLTFQLRDSDVMIMYRAIDGFRLCESPTERRFTPSVLTGYTIVLYTKDFHIYELTVNSLSVARSLEQSLEGVSSIDDVTLLYPFSYKSNQLSLLPAIKTTDWPNNINEILSGGSWRRSQLNENYLLCNSYPKTFVVPVKCDDQMIKESSRFRHGGRFPLLVYYHKPRQTTLLITAEPLINQSTITNNQNTSTLLSSSNSSLTSSTKSNNLMINSSSKNSISPFSSTFNTGRCRSDEQLLTCILPDKCRACTSYGRVTRSSSNTTFGALQSGISDSIGMLSSAALNPIGSFGSRNSTAASIPCDNSVNSFNDITVREQINTSSKNELISNFAQLDIQSTNSTTESDLSSNNNIKKSKKLSAWLSLVREALAAAVAGATALDALDAFAQQQLQQEQCLLAEKQRRASKEQSFEEAKLRGSCVLVQSTFLGNSSQEREQLDISSRTFSLWSYINQPFVTSRLQNPFYSGEKNDDNSQSTTIIDGSYACWPCLSAQALVKGFVNNYLTCLFNFLKDIWEELYQHQLVGINPSLWNLPRVMARVIKDKFEAERNRTIQLRK</sequence>
<proteinExistence type="inferred from homology"/>
<dbReference type="GO" id="GO:0005737">
    <property type="term" value="C:cytoplasm"/>
    <property type="evidence" value="ECO:0007669"/>
    <property type="project" value="TreeGrafter"/>
</dbReference>
<protein>
    <submittedName>
        <fullName evidence="3">Myotubularin-related protein 9</fullName>
    </submittedName>
</protein>
<comment type="caution">
    <text evidence="3">The sequence shown here is derived from an EMBL/GenBank/DDBJ whole genome shotgun (WGS) entry which is preliminary data.</text>
</comment>
<evidence type="ECO:0000259" key="2">
    <source>
        <dbReference type="PROSITE" id="PS51339"/>
    </source>
</evidence>
<feature type="domain" description="Myotubularin phosphatase" evidence="2">
    <location>
        <begin position="122"/>
        <end position="406"/>
    </location>
</feature>
<dbReference type="Proteomes" id="UP000290809">
    <property type="component" value="Unassembled WGS sequence"/>
</dbReference>
<reference evidence="3 4" key="1">
    <citation type="journal article" date="2019" name="PLoS Pathog.">
        <title>Genome sequence of the bovine parasite Schistosoma bovis Tanzania.</title>
        <authorList>
            <person name="Oey H."/>
            <person name="Zakrzewski M."/>
            <person name="Gobert G."/>
            <person name="Gravermann K."/>
            <person name="Stoye J."/>
            <person name="Jones M."/>
            <person name="Mcmanus D."/>
            <person name="Krause L."/>
        </authorList>
    </citation>
    <scope>NUCLEOTIDE SEQUENCE [LARGE SCALE GENOMIC DNA]</scope>
    <source>
        <strain evidence="3 4">TAN1997</strain>
    </source>
</reference>
<feature type="domain" description="Myotubularin phosphatase" evidence="2">
    <location>
        <begin position="451"/>
        <end position="528"/>
    </location>
</feature>
<organism evidence="3 4">
    <name type="scientific">Schistosoma bovis</name>
    <name type="common">Blood fluke</name>
    <dbReference type="NCBI Taxonomy" id="6184"/>
    <lineage>
        <taxon>Eukaryota</taxon>
        <taxon>Metazoa</taxon>
        <taxon>Spiralia</taxon>
        <taxon>Lophotrochozoa</taxon>
        <taxon>Platyhelminthes</taxon>
        <taxon>Trematoda</taxon>
        <taxon>Digenea</taxon>
        <taxon>Strigeidida</taxon>
        <taxon>Schistosomatoidea</taxon>
        <taxon>Schistosomatidae</taxon>
        <taxon>Schistosoma</taxon>
    </lineage>
</organism>